<dbReference type="InterPro" id="IPR035669">
    <property type="entry name" value="SGNH_plant_lipase-like"/>
</dbReference>
<comment type="similarity">
    <text evidence="1">Belongs to the 'GDSL' lipolytic enzyme family.</text>
</comment>
<reference evidence="3 4" key="1">
    <citation type="submission" date="2024-04" db="EMBL/GenBank/DDBJ databases">
        <title>The reference genome of an endangered Asteraceae, Deinandra increscens subsp. villosa, native to the Central Coast of California.</title>
        <authorList>
            <person name="Guilliams M."/>
            <person name="Hasenstab-Lehman K."/>
            <person name="Meyer R."/>
            <person name="Mcevoy S."/>
        </authorList>
    </citation>
    <scope>NUCLEOTIDE SEQUENCE [LARGE SCALE GENOMIC DNA]</scope>
    <source>
        <tissue evidence="3">Leaf</tissue>
    </source>
</reference>
<dbReference type="Pfam" id="PF00657">
    <property type="entry name" value="Lipase_GDSL"/>
    <property type="match status" value="1"/>
</dbReference>
<evidence type="ECO:0000256" key="2">
    <source>
        <dbReference type="SAM" id="SignalP"/>
    </source>
</evidence>
<dbReference type="SUPFAM" id="SSF52266">
    <property type="entry name" value="SGNH hydrolase"/>
    <property type="match status" value="1"/>
</dbReference>
<proteinExistence type="inferred from homology"/>
<feature type="signal peptide" evidence="2">
    <location>
        <begin position="1"/>
        <end position="24"/>
    </location>
</feature>
<comment type="caution">
    <text evidence="3">The sequence shown here is derived from an EMBL/GenBank/DDBJ whole genome shotgun (WGS) entry which is preliminary data.</text>
</comment>
<dbReference type="GO" id="GO:0016788">
    <property type="term" value="F:hydrolase activity, acting on ester bonds"/>
    <property type="evidence" value="ECO:0007669"/>
    <property type="project" value="InterPro"/>
</dbReference>
<dbReference type="CDD" id="cd01837">
    <property type="entry name" value="SGNH_plant_lipase_like"/>
    <property type="match status" value="1"/>
</dbReference>
<dbReference type="InterPro" id="IPR036514">
    <property type="entry name" value="SGNH_hydro_sf"/>
</dbReference>
<protein>
    <submittedName>
        <fullName evidence="3">Uncharacterized protein</fullName>
    </submittedName>
</protein>
<gene>
    <name evidence="3" type="ORF">SSX86_013057</name>
</gene>
<accession>A0AAP0H185</accession>
<evidence type="ECO:0000256" key="1">
    <source>
        <dbReference type="ARBA" id="ARBA00008668"/>
    </source>
</evidence>
<name>A0AAP0H185_9ASTR</name>
<feature type="chain" id="PRO_5042816438" evidence="2">
    <location>
        <begin position="25"/>
        <end position="351"/>
    </location>
</feature>
<sequence>MLLSIVKVILFCVYAFVRLSKCDGRIILRKNVSVSAVLVFGDSFVDQGNNNYINTLAKANYPPYGKDSPDGKPTGRFSNGKTLSDFLAEALGVKDYLPASLDPLLEDKDLQTGVSFGSAGTGFDQRTSTSLSAIPISAQLDMFKEYIMKLKKNIGEEPANNIITNSIVVVVAGNNDLILTRRLQHDVVAYSNMLIKLVLNFTEEIYTLGVRRIVVFSLPPMGCYPFVRTLVGGPERRCVDKENDIAQLYNNILKQQLQFWATSFPQSRVAYIDYYNPLISIIENPQKYGFDVVDKGCCGTGEVEVAFLCNKLTPTCPDRSKYFFWDGFHPSEEGYKIIVDNILQDLLNNLF</sequence>
<organism evidence="3 4">
    <name type="scientific">Deinandra increscens subsp. villosa</name>
    <dbReference type="NCBI Taxonomy" id="3103831"/>
    <lineage>
        <taxon>Eukaryota</taxon>
        <taxon>Viridiplantae</taxon>
        <taxon>Streptophyta</taxon>
        <taxon>Embryophyta</taxon>
        <taxon>Tracheophyta</taxon>
        <taxon>Spermatophyta</taxon>
        <taxon>Magnoliopsida</taxon>
        <taxon>eudicotyledons</taxon>
        <taxon>Gunneridae</taxon>
        <taxon>Pentapetalae</taxon>
        <taxon>asterids</taxon>
        <taxon>campanulids</taxon>
        <taxon>Asterales</taxon>
        <taxon>Asteraceae</taxon>
        <taxon>Asteroideae</taxon>
        <taxon>Heliantheae alliance</taxon>
        <taxon>Madieae</taxon>
        <taxon>Madiinae</taxon>
        <taxon>Deinandra</taxon>
    </lineage>
</organism>
<dbReference type="EMBL" id="JBCNJP010000014">
    <property type="protein sequence ID" value="KAK9068941.1"/>
    <property type="molecule type" value="Genomic_DNA"/>
</dbReference>
<dbReference type="PANTHER" id="PTHR45642:SF82">
    <property type="entry name" value="GDSL-LIKE LIPASE_ACYLHYDROLASE SUPERFAMILY PROTEIN-RELATED"/>
    <property type="match status" value="1"/>
</dbReference>
<dbReference type="FunFam" id="3.40.50.1110:FF:000003">
    <property type="entry name" value="GDSL esterase/lipase APG"/>
    <property type="match status" value="1"/>
</dbReference>
<dbReference type="Proteomes" id="UP001408789">
    <property type="component" value="Unassembled WGS sequence"/>
</dbReference>
<keyword evidence="4" id="KW-1185">Reference proteome</keyword>
<evidence type="ECO:0000313" key="3">
    <source>
        <dbReference type="EMBL" id="KAK9068941.1"/>
    </source>
</evidence>
<dbReference type="AlphaFoldDB" id="A0AAP0H185"/>
<keyword evidence="2" id="KW-0732">Signal</keyword>
<dbReference type="Gene3D" id="3.40.50.1110">
    <property type="entry name" value="SGNH hydrolase"/>
    <property type="match status" value="1"/>
</dbReference>
<dbReference type="PANTHER" id="PTHR45642">
    <property type="entry name" value="GDSL ESTERASE/LIPASE EXL3"/>
    <property type="match status" value="1"/>
</dbReference>
<evidence type="ECO:0000313" key="4">
    <source>
        <dbReference type="Proteomes" id="UP001408789"/>
    </source>
</evidence>
<dbReference type="InterPro" id="IPR050592">
    <property type="entry name" value="GDSL_lipolytic_enzyme"/>
</dbReference>
<dbReference type="InterPro" id="IPR001087">
    <property type="entry name" value="GDSL"/>
</dbReference>